<reference evidence="4" key="1">
    <citation type="journal article" date="2022" name="Int. J. Syst. Evol. Microbiol.">
        <title>Anaeromyxobacter oryzae sp. nov., Anaeromyxobacter diazotrophicus sp. nov. and Anaeromyxobacter paludicola sp. nov., isolated from paddy soils.</title>
        <authorList>
            <person name="Itoh H."/>
            <person name="Xu Z."/>
            <person name="Mise K."/>
            <person name="Masuda Y."/>
            <person name="Ushijima N."/>
            <person name="Hayakawa C."/>
            <person name="Shiratori Y."/>
            <person name="Senoo K."/>
        </authorList>
    </citation>
    <scope>NUCLEOTIDE SEQUENCE [LARGE SCALE GENOMIC DNA]</scope>
    <source>
        <strain evidence="4">Red630</strain>
    </source>
</reference>
<dbReference type="SUPFAM" id="SSF82171">
    <property type="entry name" value="DPP6 N-terminal domain-like"/>
    <property type="match status" value="1"/>
</dbReference>
<dbReference type="PANTHER" id="PTHR11731">
    <property type="entry name" value="PROTEASE FAMILY S9B,C DIPEPTIDYL-PEPTIDASE IV-RELATED"/>
    <property type="match status" value="1"/>
</dbReference>
<dbReference type="InterPro" id="IPR002469">
    <property type="entry name" value="Peptidase_S9B_N"/>
</dbReference>
<keyword evidence="4" id="KW-1185">Reference proteome</keyword>
<dbReference type="Pfam" id="PF00326">
    <property type="entry name" value="Peptidase_S9"/>
    <property type="match status" value="1"/>
</dbReference>
<dbReference type="SUPFAM" id="SSF53474">
    <property type="entry name" value="alpha/beta-Hydrolases"/>
    <property type="match status" value="1"/>
</dbReference>
<gene>
    <name evidence="3" type="ORF">AMPC_11700</name>
</gene>
<dbReference type="EMBL" id="AP025592">
    <property type="protein sequence ID" value="BDG08057.1"/>
    <property type="molecule type" value="Genomic_DNA"/>
</dbReference>
<name>A0ABM7X893_9BACT</name>
<dbReference type="InterPro" id="IPR029058">
    <property type="entry name" value="AB_hydrolase_fold"/>
</dbReference>
<evidence type="ECO:0000259" key="1">
    <source>
        <dbReference type="Pfam" id="PF00326"/>
    </source>
</evidence>
<evidence type="ECO:0000259" key="2">
    <source>
        <dbReference type="Pfam" id="PF00930"/>
    </source>
</evidence>
<evidence type="ECO:0000313" key="3">
    <source>
        <dbReference type="EMBL" id="BDG08057.1"/>
    </source>
</evidence>
<organism evidence="3 4">
    <name type="scientific">Anaeromyxobacter paludicola</name>
    <dbReference type="NCBI Taxonomy" id="2918171"/>
    <lineage>
        <taxon>Bacteria</taxon>
        <taxon>Pseudomonadati</taxon>
        <taxon>Myxococcota</taxon>
        <taxon>Myxococcia</taxon>
        <taxon>Myxococcales</taxon>
        <taxon>Cystobacterineae</taxon>
        <taxon>Anaeromyxobacteraceae</taxon>
        <taxon>Anaeromyxobacter</taxon>
    </lineage>
</organism>
<dbReference type="InterPro" id="IPR001375">
    <property type="entry name" value="Peptidase_S9_cat"/>
</dbReference>
<feature type="domain" description="Peptidase S9 prolyl oligopeptidase catalytic" evidence="1">
    <location>
        <begin position="524"/>
        <end position="720"/>
    </location>
</feature>
<protein>
    <submittedName>
        <fullName evidence="3">Peptidase</fullName>
    </submittedName>
</protein>
<dbReference type="RefSeq" id="WP_248345187.1">
    <property type="nucleotide sequence ID" value="NZ_AP025592.1"/>
</dbReference>
<dbReference type="Gene3D" id="3.40.50.1820">
    <property type="entry name" value="alpha/beta hydrolase"/>
    <property type="match status" value="1"/>
</dbReference>
<dbReference type="Gene3D" id="2.140.10.30">
    <property type="entry name" value="Dipeptidylpeptidase IV, N-terminal domain"/>
    <property type="match status" value="1"/>
</dbReference>
<dbReference type="PANTHER" id="PTHR11731:SF193">
    <property type="entry name" value="DIPEPTIDYL PEPTIDASE 9"/>
    <property type="match status" value="1"/>
</dbReference>
<sequence length="727" mass="78350">MVATICALLLATSPEARVAESFLHQYAETRRFAAGRPASARLTPDGAAALFLRSGPRSPVQSLFETDLATGQTRELLSAATLLAGAAQVLSPAEKARLERERISARGLTHFELSRDGRRVVVAVGGRLWLYERGTGAVRPLGTGSGAVDPKLSPDGARLAFVRAHDLWVVDVETGAERQLTTGGTAEVSHGLAEFVAQEELDRRSGFWWSPDGQALAYAEADTRGVEKLALADPVHPERGAEPVPYPRAGRANARVRVGVVPARGGETTWLAWDAERHPYLAAVAWEEGAPLSLVVLDRAQREALLLAAEPGGRVRTLLAERDPAWVNARPGFPRWLPGGAGFLWVTERRGAPELELRRPDGALDQVLVPASGRFEALAGVDPATRTVWFTGSPDPTATRLYRVRPGSAVEPVDFAGEGAAWRSATLARGGGALLVSTASSRQQPRQVAFRTDGTRLAELPSVAEAPPLQPTTELRRVGAGPGFYAAVTRPRDFRPGQKLPVVVQVYGGPHHREVQQVPKLLDQWLADQGFLVVSFDGRGTPGRGRDFERAIQGDFAGPALDDQVAALKALAAELPELDLARVGATGWSFGGYLAALAVLRRPDVFRAAVAGAPVADWRDYDTCYTERYLGLLPEAAAAYDRSSLLTYAPALARPLLLVHGTVDDNVWLSHTLKLSDALFRAGKRHEVLPLSGLTHMVPDPVVTERLQERIAGFFREHLEAGARPIH</sequence>
<feature type="domain" description="Dipeptidylpeptidase IV N-terminal" evidence="2">
    <location>
        <begin position="125"/>
        <end position="435"/>
    </location>
</feature>
<accession>A0ABM7X893</accession>
<evidence type="ECO:0000313" key="4">
    <source>
        <dbReference type="Proteomes" id="UP001162734"/>
    </source>
</evidence>
<proteinExistence type="predicted"/>
<dbReference type="Pfam" id="PF00930">
    <property type="entry name" value="DPPIV_N"/>
    <property type="match status" value="1"/>
</dbReference>
<dbReference type="Proteomes" id="UP001162734">
    <property type="component" value="Chromosome"/>
</dbReference>
<dbReference type="InterPro" id="IPR050278">
    <property type="entry name" value="Serine_Prot_S9B/DPPIV"/>
</dbReference>